<keyword evidence="3" id="KW-1185">Reference proteome</keyword>
<feature type="compositionally biased region" description="Basic and acidic residues" evidence="1">
    <location>
        <begin position="1"/>
        <end position="16"/>
    </location>
</feature>
<feature type="compositionally biased region" description="Low complexity" evidence="1">
    <location>
        <begin position="161"/>
        <end position="171"/>
    </location>
</feature>
<accession>A0A3P6SPP9</accession>
<dbReference type="EMBL" id="UYRV01009979">
    <property type="protein sequence ID" value="VDK57054.1"/>
    <property type="molecule type" value="Genomic_DNA"/>
</dbReference>
<protein>
    <submittedName>
        <fullName evidence="2">Uncharacterized protein</fullName>
    </submittedName>
</protein>
<feature type="compositionally biased region" description="Low complexity" evidence="1">
    <location>
        <begin position="112"/>
        <end position="129"/>
    </location>
</feature>
<sequence>MADPDKGTSVVGKDHTPGGSPGMDFEPNLAVVSEIPSEPDSPPLSPISLNETAQHERMPEFPTQELSENHHDSASAHDDLSSPSNKSVTLQSPLSERRSAKVEALNAAVLNSPGSSRSSFSSSPGSVPGARRKSSSRKSSLTRNPESSRSELRGTLPLKVSPRSSISSTSSKEIPMKFQSIDLERELPEIFSTSLNPAIQDPDMSAFYSRIKSPPPVYVGRACELTLFFL</sequence>
<reference evidence="2 3" key="1">
    <citation type="submission" date="2018-11" db="EMBL/GenBank/DDBJ databases">
        <authorList>
            <consortium name="Pathogen Informatics"/>
        </authorList>
    </citation>
    <scope>NUCLEOTIDE SEQUENCE [LARGE SCALE GENOMIC DNA]</scope>
</reference>
<organism evidence="2 3">
    <name type="scientific">Cylicostephanus goldi</name>
    <name type="common">Nematode worm</name>
    <dbReference type="NCBI Taxonomy" id="71465"/>
    <lineage>
        <taxon>Eukaryota</taxon>
        <taxon>Metazoa</taxon>
        <taxon>Ecdysozoa</taxon>
        <taxon>Nematoda</taxon>
        <taxon>Chromadorea</taxon>
        <taxon>Rhabditida</taxon>
        <taxon>Rhabditina</taxon>
        <taxon>Rhabditomorpha</taxon>
        <taxon>Strongyloidea</taxon>
        <taxon>Strongylidae</taxon>
        <taxon>Cylicostephanus</taxon>
    </lineage>
</organism>
<evidence type="ECO:0000313" key="3">
    <source>
        <dbReference type="Proteomes" id="UP000271889"/>
    </source>
</evidence>
<dbReference type="OrthoDB" id="5827859at2759"/>
<feature type="compositionally biased region" description="Polar residues" evidence="1">
    <location>
        <begin position="85"/>
        <end position="94"/>
    </location>
</feature>
<proteinExistence type="predicted"/>
<dbReference type="AlphaFoldDB" id="A0A3P6SPP9"/>
<feature type="region of interest" description="Disordered" evidence="1">
    <location>
        <begin position="1"/>
        <end position="172"/>
    </location>
</feature>
<feature type="compositionally biased region" description="Basic and acidic residues" evidence="1">
    <location>
        <begin position="67"/>
        <end position="80"/>
    </location>
</feature>
<name>A0A3P6SPP9_CYLGO</name>
<dbReference type="Proteomes" id="UP000271889">
    <property type="component" value="Unassembled WGS sequence"/>
</dbReference>
<gene>
    <name evidence="2" type="ORF">CGOC_LOCUS3848</name>
</gene>
<evidence type="ECO:0000313" key="2">
    <source>
        <dbReference type="EMBL" id="VDK57054.1"/>
    </source>
</evidence>
<evidence type="ECO:0000256" key="1">
    <source>
        <dbReference type="SAM" id="MobiDB-lite"/>
    </source>
</evidence>